<evidence type="ECO:0000313" key="8">
    <source>
        <dbReference type="WBParaSite" id="Pan_g17858.t1"/>
    </source>
</evidence>
<keyword evidence="4 6" id="KW-1133">Transmembrane helix</keyword>
<evidence type="ECO:0000256" key="2">
    <source>
        <dbReference type="ARBA" id="ARBA00005692"/>
    </source>
</evidence>
<feature type="transmembrane region" description="Helical" evidence="6">
    <location>
        <begin position="7"/>
        <end position="29"/>
    </location>
</feature>
<organism evidence="7 8">
    <name type="scientific">Panagrellus redivivus</name>
    <name type="common">Microworm</name>
    <dbReference type="NCBI Taxonomy" id="6233"/>
    <lineage>
        <taxon>Eukaryota</taxon>
        <taxon>Metazoa</taxon>
        <taxon>Ecdysozoa</taxon>
        <taxon>Nematoda</taxon>
        <taxon>Chromadorea</taxon>
        <taxon>Rhabditida</taxon>
        <taxon>Tylenchina</taxon>
        <taxon>Panagrolaimomorpha</taxon>
        <taxon>Panagrolaimoidea</taxon>
        <taxon>Panagrolaimidae</taxon>
        <taxon>Panagrellus</taxon>
    </lineage>
</organism>
<comment type="caution">
    <text evidence="6">Lacks conserved residue(s) required for the propagation of feature annotation.</text>
</comment>
<dbReference type="GO" id="GO:0004888">
    <property type="term" value="F:transmembrane signaling receptor activity"/>
    <property type="evidence" value="ECO:0007669"/>
    <property type="project" value="InterPro"/>
</dbReference>
<keyword evidence="5 6" id="KW-0472">Membrane</keyword>
<sequence>MIARYFVLMMFLCEAAMSFNRASVIFLGLQYNDVWASKMKWLFIFIALPPLAITWNMCFQNVTIDTVNDANPNMIINIHERNPEVIGWMNSVVCITVICVAGSIWNLSTMTWNFWFQTVTIDYKNPGHPEDGIDIRARSSDNFSWKGTAIPLIVGSMDIVIWSLVWNLYTFLTILKRKKLNTSSLGVDYRMLRRFLFVFYLFLMQIAMLTLIALMRVTKLMEDQFLFYYIFVDVVHLAVPWMFLITQKDVQLSVGNVLIRMFRRKTNVISHAPVVIMLN</sequence>
<dbReference type="GO" id="GO:0007606">
    <property type="term" value="P:sensory perception of chemical stimulus"/>
    <property type="evidence" value="ECO:0007669"/>
    <property type="project" value="UniProtKB-UniRule"/>
</dbReference>
<reference evidence="8" key="2">
    <citation type="submission" date="2020-10" db="UniProtKB">
        <authorList>
            <consortium name="WormBaseParasite"/>
        </authorList>
    </citation>
    <scope>IDENTIFICATION</scope>
</reference>
<feature type="transmembrane region" description="Helical" evidence="6">
    <location>
        <begin position="149"/>
        <end position="175"/>
    </location>
</feature>
<comment type="subcellular location">
    <subcellularLocation>
        <location evidence="1">Membrane</location>
        <topology evidence="1">Multi-pass membrane protein</topology>
    </subcellularLocation>
</comment>
<evidence type="ECO:0000256" key="3">
    <source>
        <dbReference type="ARBA" id="ARBA00022692"/>
    </source>
</evidence>
<keyword evidence="7" id="KW-1185">Reference proteome</keyword>
<evidence type="ECO:0000313" key="7">
    <source>
        <dbReference type="Proteomes" id="UP000492821"/>
    </source>
</evidence>
<reference evidence="7" key="1">
    <citation type="journal article" date="2013" name="Genetics">
        <title>The draft genome and transcriptome of Panagrellus redivivus are shaped by the harsh demands of a free-living lifestyle.</title>
        <authorList>
            <person name="Srinivasan J."/>
            <person name="Dillman A.R."/>
            <person name="Macchietto M.G."/>
            <person name="Heikkinen L."/>
            <person name="Lakso M."/>
            <person name="Fracchia K.M."/>
            <person name="Antoshechkin I."/>
            <person name="Mortazavi A."/>
            <person name="Wong G."/>
            <person name="Sternberg P.W."/>
        </authorList>
    </citation>
    <scope>NUCLEOTIDE SEQUENCE [LARGE SCALE GENOMIC DNA]</scope>
    <source>
        <strain evidence="7">MT8872</strain>
    </source>
</reference>
<feature type="transmembrane region" description="Helical" evidence="6">
    <location>
        <begin position="85"/>
        <end position="105"/>
    </location>
</feature>
<evidence type="ECO:0000256" key="6">
    <source>
        <dbReference type="RuleBase" id="RU280813"/>
    </source>
</evidence>
<evidence type="ECO:0000256" key="4">
    <source>
        <dbReference type="ARBA" id="ARBA00022989"/>
    </source>
</evidence>
<dbReference type="InterPro" id="IPR000609">
    <property type="entry name" value="7TM_GPCR_serpentine_rcpt_Srg"/>
</dbReference>
<dbReference type="WBParaSite" id="Pan_g17858.t1">
    <property type="protein sequence ID" value="Pan_g17858.t1"/>
    <property type="gene ID" value="Pan_g17858"/>
</dbReference>
<evidence type="ECO:0000256" key="5">
    <source>
        <dbReference type="ARBA" id="ARBA00023136"/>
    </source>
</evidence>
<feature type="transmembrane region" description="Helical" evidence="6">
    <location>
        <begin position="195"/>
        <end position="214"/>
    </location>
</feature>
<dbReference type="Proteomes" id="UP000492821">
    <property type="component" value="Unassembled WGS sequence"/>
</dbReference>
<dbReference type="Pfam" id="PF02118">
    <property type="entry name" value="Srg"/>
    <property type="match status" value="1"/>
</dbReference>
<proteinExistence type="inferred from homology"/>
<name>A0A7E4V8H1_PANRE</name>
<feature type="transmembrane region" description="Helical" evidence="6">
    <location>
        <begin position="41"/>
        <end position="64"/>
    </location>
</feature>
<comment type="similarity">
    <text evidence="2 6">Belongs to the nematode receptor-like protein srg family.</text>
</comment>
<dbReference type="GO" id="GO:0016020">
    <property type="term" value="C:membrane"/>
    <property type="evidence" value="ECO:0007669"/>
    <property type="project" value="UniProtKB-SubCell"/>
</dbReference>
<protein>
    <recommendedName>
        <fullName evidence="6">Serpentine receptor class gamma</fullName>
    </recommendedName>
</protein>
<keyword evidence="3 6" id="KW-0812">Transmembrane</keyword>
<accession>A0A7E4V8H1</accession>
<evidence type="ECO:0000256" key="1">
    <source>
        <dbReference type="ARBA" id="ARBA00004141"/>
    </source>
</evidence>
<dbReference type="AlphaFoldDB" id="A0A7E4V8H1"/>
<feature type="transmembrane region" description="Helical" evidence="6">
    <location>
        <begin position="226"/>
        <end position="245"/>
    </location>
</feature>